<dbReference type="AlphaFoldDB" id="A0A0K2Y3N9"/>
<reference evidence="2" key="1">
    <citation type="submission" date="2014-12" db="EMBL/GenBank/DDBJ databases">
        <authorList>
            <person name="Smet A."/>
        </authorList>
    </citation>
    <scope>NUCLEOTIDE SEQUENCE [LARGE SCALE GENOMIC DNA]</scope>
</reference>
<protein>
    <submittedName>
        <fullName evidence="1">Uncharacterized protein</fullName>
    </submittedName>
</protein>
<gene>
    <name evidence="1" type="ORF">HHE01_13920</name>
</gene>
<evidence type="ECO:0000313" key="1">
    <source>
        <dbReference type="EMBL" id="CRI33706.1"/>
    </source>
</evidence>
<evidence type="ECO:0000313" key="2">
    <source>
        <dbReference type="Proteomes" id="UP000046090"/>
    </source>
</evidence>
<accession>A0A0K2Y3N9</accession>
<keyword evidence="2" id="KW-1185">Reference proteome</keyword>
<sequence length="83" mass="9301">MHELQLNALDMLEMQRAPGIREKEVPLNTLGAIFDTNYTKHTMLLELVSVALANSRMSATSFTATLKKWACLAKKSSNSKRAY</sequence>
<name>A0A0K2Y3N9_HELHE</name>
<proteinExistence type="predicted"/>
<dbReference type="RefSeq" id="WP_015107565.1">
    <property type="nucleotide sequence ID" value="NZ_AP026684.1"/>
</dbReference>
<dbReference type="Proteomes" id="UP000046090">
    <property type="component" value="Unassembled WGS sequence"/>
</dbReference>
<organism evidence="1 2">
    <name type="scientific">Helicobacter heilmannii</name>
    <dbReference type="NCBI Taxonomy" id="35817"/>
    <lineage>
        <taxon>Bacteria</taxon>
        <taxon>Pseudomonadati</taxon>
        <taxon>Campylobacterota</taxon>
        <taxon>Epsilonproteobacteria</taxon>
        <taxon>Campylobacterales</taxon>
        <taxon>Helicobacteraceae</taxon>
        <taxon>Helicobacter</taxon>
    </lineage>
</organism>
<dbReference type="EMBL" id="CDMK01000001">
    <property type="protein sequence ID" value="CRI33706.1"/>
    <property type="molecule type" value="Genomic_DNA"/>
</dbReference>
<dbReference type="GeneID" id="76196386"/>